<organism evidence="1 2">
    <name type="scientific">Anatilimnocola aggregata</name>
    <dbReference type="NCBI Taxonomy" id="2528021"/>
    <lineage>
        <taxon>Bacteria</taxon>
        <taxon>Pseudomonadati</taxon>
        <taxon>Planctomycetota</taxon>
        <taxon>Planctomycetia</taxon>
        <taxon>Pirellulales</taxon>
        <taxon>Pirellulaceae</taxon>
        <taxon>Anatilimnocola</taxon>
    </lineage>
</organism>
<keyword evidence="2" id="KW-1185">Reference proteome</keyword>
<gene>
    <name evidence="1" type="ORF">ETAA8_57500</name>
</gene>
<evidence type="ECO:0000313" key="1">
    <source>
        <dbReference type="EMBL" id="QDU30604.1"/>
    </source>
</evidence>
<proteinExistence type="predicted"/>
<dbReference type="AlphaFoldDB" id="A0A517YK56"/>
<name>A0A517YK56_9BACT</name>
<reference evidence="1 2" key="1">
    <citation type="submission" date="2019-02" db="EMBL/GenBank/DDBJ databases">
        <title>Deep-cultivation of Planctomycetes and their phenomic and genomic characterization uncovers novel biology.</title>
        <authorList>
            <person name="Wiegand S."/>
            <person name="Jogler M."/>
            <person name="Boedeker C."/>
            <person name="Pinto D."/>
            <person name="Vollmers J."/>
            <person name="Rivas-Marin E."/>
            <person name="Kohn T."/>
            <person name="Peeters S.H."/>
            <person name="Heuer A."/>
            <person name="Rast P."/>
            <person name="Oberbeckmann S."/>
            <person name="Bunk B."/>
            <person name="Jeske O."/>
            <person name="Meyerdierks A."/>
            <person name="Storesund J.E."/>
            <person name="Kallscheuer N."/>
            <person name="Luecker S."/>
            <person name="Lage O.M."/>
            <person name="Pohl T."/>
            <person name="Merkel B.J."/>
            <person name="Hornburger P."/>
            <person name="Mueller R.-W."/>
            <person name="Bruemmer F."/>
            <person name="Labrenz M."/>
            <person name="Spormann A.M."/>
            <person name="Op den Camp H."/>
            <person name="Overmann J."/>
            <person name="Amann R."/>
            <person name="Jetten M.S.M."/>
            <person name="Mascher T."/>
            <person name="Medema M.H."/>
            <person name="Devos D.P."/>
            <person name="Kaster A.-K."/>
            <person name="Ovreas L."/>
            <person name="Rohde M."/>
            <person name="Galperin M.Y."/>
            <person name="Jogler C."/>
        </authorList>
    </citation>
    <scope>NUCLEOTIDE SEQUENCE [LARGE SCALE GENOMIC DNA]</scope>
    <source>
        <strain evidence="1 2">ETA_A8</strain>
    </source>
</reference>
<dbReference type="KEGG" id="aagg:ETAA8_57500"/>
<accession>A0A517YK56</accession>
<dbReference type="Proteomes" id="UP000315017">
    <property type="component" value="Chromosome"/>
</dbReference>
<sequence>MNGFTITDVENFTGTPAKTLASWIASRVFIPSIRQANGAGNGAVLCSEHDLLAAGVASGLRRAGASHKTAESACRFIQAMDYSELICDLESRPYLFVGDDDAWLISGEQLADVMQKQNDVLRAFSVFDLSRAYSNLSKLFAGKSAAAVAKADTAKK</sequence>
<evidence type="ECO:0000313" key="2">
    <source>
        <dbReference type="Proteomes" id="UP000315017"/>
    </source>
</evidence>
<dbReference type="RefSeq" id="WP_145096360.1">
    <property type="nucleotide sequence ID" value="NZ_CP036274.1"/>
</dbReference>
<protein>
    <submittedName>
        <fullName evidence="1">Uncharacterized protein</fullName>
    </submittedName>
</protein>
<dbReference type="EMBL" id="CP036274">
    <property type="protein sequence ID" value="QDU30604.1"/>
    <property type="molecule type" value="Genomic_DNA"/>
</dbReference>